<sequence>MVFSSAIERFSSRRLLVWVQQTILCSIAFDTGLEVNESLLLTGVEQTLVSSTFGGAAGGCSCF</sequence>
<accession>A0A9K3JJV0</accession>
<reference evidence="1" key="1">
    <citation type="journal article" date="2017" name="Nature">
        <title>The sunflower genome provides insights into oil metabolism, flowering and Asterid evolution.</title>
        <authorList>
            <person name="Badouin H."/>
            <person name="Gouzy J."/>
            <person name="Grassa C.J."/>
            <person name="Murat F."/>
            <person name="Staton S.E."/>
            <person name="Cottret L."/>
            <person name="Lelandais-Briere C."/>
            <person name="Owens G.L."/>
            <person name="Carrere S."/>
            <person name="Mayjonade B."/>
            <person name="Legrand L."/>
            <person name="Gill N."/>
            <person name="Kane N.C."/>
            <person name="Bowers J.E."/>
            <person name="Hubner S."/>
            <person name="Bellec A."/>
            <person name="Berard A."/>
            <person name="Berges H."/>
            <person name="Blanchet N."/>
            <person name="Boniface M.C."/>
            <person name="Brunel D."/>
            <person name="Catrice O."/>
            <person name="Chaidir N."/>
            <person name="Claudel C."/>
            <person name="Donnadieu C."/>
            <person name="Faraut T."/>
            <person name="Fievet G."/>
            <person name="Helmstetter N."/>
            <person name="King M."/>
            <person name="Knapp S.J."/>
            <person name="Lai Z."/>
            <person name="Le Paslier M.C."/>
            <person name="Lippi Y."/>
            <person name="Lorenzon L."/>
            <person name="Mandel J.R."/>
            <person name="Marage G."/>
            <person name="Marchand G."/>
            <person name="Marquand E."/>
            <person name="Bret-Mestries E."/>
            <person name="Morien E."/>
            <person name="Nambeesan S."/>
            <person name="Nguyen T."/>
            <person name="Pegot-Espagnet P."/>
            <person name="Pouilly N."/>
            <person name="Raftis F."/>
            <person name="Sallet E."/>
            <person name="Schiex T."/>
            <person name="Thomas J."/>
            <person name="Vandecasteele C."/>
            <person name="Vares D."/>
            <person name="Vear F."/>
            <person name="Vautrin S."/>
            <person name="Crespi M."/>
            <person name="Mangin B."/>
            <person name="Burke J.M."/>
            <person name="Salse J."/>
            <person name="Munos S."/>
            <person name="Vincourt P."/>
            <person name="Rieseberg L.H."/>
            <person name="Langlade N.B."/>
        </authorList>
    </citation>
    <scope>NUCLEOTIDE SEQUENCE</scope>
    <source>
        <tissue evidence="1">Leaves</tissue>
    </source>
</reference>
<comment type="caution">
    <text evidence="1">The sequence shown here is derived from an EMBL/GenBank/DDBJ whole genome shotgun (WGS) entry which is preliminary data.</text>
</comment>
<dbReference type="AlphaFoldDB" id="A0A9K3JJV0"/>
<gene>
    <name evidence="1" type="ORF">HanXRQr2_Chr03g0135071</name>
</gene>
<proteinExistence type="predicted"/>
<evidence type="ECO:0000313" key="1">
    <source>
        <dbReference type="EMBL" id="KAF5816509.1"/>
    </source>
</evidence>
<dbReference type="Gramene" id="mRNA:HanXRQr2_Chr03g0135071">
    <property type="protein sequence ID" value="mRNA:HanXRQr2_Chr03g0135071"/>
    <property type="gene ID" value="HanXRQr2_Chr03g0135071"/>
</dbReference>
<dbReference type="Proteomes" id="UP000215914">
    <property type="component" value="Unassembled WGS sequence"/>
</dbReference>
<protein>
    <submittedName>
        <fullName evidence="1">Uncharacterized protein</fullName>
    </submittedName>
</protein>
<dbReference type="EMBL" id="MNCJ02000318">
    <property type="protein sequence ID" value="KAF5816509.1"/>
    <property type="molecule type" value="Genomic_DNA"/>
</dbReference>
<reference evidence="1" key="2">
    <citation type="submission" date="2020-06" db="EMBL/GenBank/DDBJ databases">
        <title>Helianthus annuus Genome sequencing and assembly Release 2.</title>
        <authorList>
            <person name="Gouzy J."/>
            <person name="Langlade N."/>
            <person name="Munos S."/>
        </authorList>
    </citation>
    <scope>NUCLEOTIDE SEQUENCE</scope>
    <source>
        <tissue evidence="1">Leaves</tissue>
    </source>
</reference>
<keyword evidence="2" id="KW-1185">Reference proteome</keyword>
<name>A0A9K3JJV0_HELAN</name>
<organism evidence="1 2">
    <name type="scientific">Helianthus annuus</name>
    <name type="common">Common sunflower</name>
    <dbReference type="NCBI Taxonomy" id="4232"/>
    <lineage>
        <taxon>Eukaryota</taxon>
        <taxon>Viridiplantae</taxon>
        <taxon>Streptophyta</taxon>
        <taxon>Embryophyta</taxon>
        <taxon>Tracheophyta</taxon>
        <taxon>Spermatophyta</taxon>
        <taxon>Magnoliopsida</taxon>
        <taxon>eudicotyledons</taxon>
        <taxon>Gunneridae</taxon>
        <taxon>Pentapetalae</taxon>
        <taxon>asterids</taxon>
        <taxon>campanulids</taxon>
        <taxon>Asterales</taxon>
        <taxon>Asteraceae</taxon>
        <taxon>Asteroideae</taxon>
        <taxon>Heliantheae alliance</taxon>
        <taxon>Heliantheae</taxon>
        <taxon>Helianthus</taxon>
    </lineage>
</organism>
<evidence type="ECO:0000313" key="2">
    <source>
        <dbReference type="Proteomes" id="UP000215914"/>
    </source>
</evidence>